<reference evidence="11" key="1">
    <citation type="journal article" date="2012" name="Appl. Environ. Microbiol.">
        <title>Plasmid localization and organization of melamine degradation genes in Rhodococcus sp. strain Mel.</title>
        <authorList>
            <person name="Dodge A.G."/>
            <person name="Wackett L.P."/>
            <person name="Sadowsky M.J."/>
        </authorList>
    </citation>
    <scope>NUCLEOTIDE SEQUENCE</scope>
    <source>
        <strain evidence="11">Mel</strain>
        <plasmid evidence="11">pMel2</plasmid>
    </source>
</reference>
<sequence length="219" mass="23403">MTTDTARFAELLIAPTTGLNTPIWLPLLRLLAEGEPVRLGTLAAASGKTMPEVVQALAAAPDTEYDDLGRIVGQGLTLRPTPYRFEINGNALYTWCSLDTLIFPALLDTTATIESVSPVTGDTIRLAVDADGVRHVEPPTAVVSIVTPEDMSSVRSSFCNQVHFFTSADDAQGWLKTHAGGSILTVDEAHRLGTAIAETLLTRGEADQPEPVQHSPHCC</sequence>
<dbReference type="InterPro" id="IPR024259">
    <property type="entry name" value="MerB_HTH_dom"/>
</dbReference>
<feature type="domain" description="Alkylmercury lyase helix-turn-helix" evidence="10">
    <location>
        <begin position="15"/>
        <end position="75"/>
    </location>
</feature>
<dbReference type="Gene3D" id="3.30.450.410">
    <property type="match status" value="1"/>
</dbReference>
<keyword evidence="7 11" id="KW-0456">Lyase</keyword>
<gene>
    <name evidence="11" type="primary">merB</name>
</gene>
<comment type="catalytic activity">
    <reaction evidence="1">
        <text>an alkylmercury + H(+) = an alkane + Hg(2+)</text>
        <dbReference type="Rhea" id="RHEA:18777"/>
        <dbReference type="ChEBI" id="CHEBI:15378"/>
        <dbReference type="ChEBI" id="CHEBI:16793"/>
        <dbReference type="ChEBI" id="CHEBI:18310"/>
        <dbReference type="ChEBI" id="CHEBI:83725"/>
        <dbReference type="EC" id="4.99.1.2"/>
    </reaction>
</comment>
<dbReference type="EMBL" id="JN241637">
    <property type="protein sequence ID" value="AEX65093.1"/>
    <property type="molecule type" value="Genomic_DNA"/>
</dbReference>
<accession>H8ZKX1</accession>
<dbReference type="PIRSF" id="PIRSF001458">
    <property type="entry name" value="MerB"/>
    <property type="match status" value="1"/>
</dbReference>
<dbReference type="Pfam" id="PF12324">
    <property type="entry name" value="HTH_15"/>
    <property type="match status" value="1"/>
</dbReference>
<evidence type="ECO:0000256" key="2">
    <source>
        <dbReference type="ARBA" id="ARBA00009443"/>
    </source>
</evidence>
<evidence type="ECO:0000256" key="3">
    <source>
        <dbReference type="ARBA" id="ARBA00013237"/>
    </source>
</evidence>
<name>H8ZKX1_9NOCA</name>
<evidence type="ECO:0000256" key="9">
    <source>
        <dbReference type="ARBA" id="ARBA00031271"/>
    </source>
</evidence>
<dbReference type="SUPFAM" id="SSF46785">
    <property type="entry name" value="Winged helix' DNA-binding domain"/>
    <property type="match status" value="1"/>
</dbReference>
<evidence type="ECO:0000313" key="11">
    <source>
        <dbReference type="EMBL" id="AEX65093.1"/>
    </source>
</evidence>
<dbReference type="NCBIfam" id="NF009710">
    <property type="entry name" value="PRK13239.1"/>
    <property type="match status" value="1"/>
</dbReference>
<evidence type="ECO:0000256" key="6">
    <source>
        <dbReference type="ARBA" id="ARBA00022914"/>
    </source>
</evidence>
<dbReference type="EC" id="4.99.1.2" evidence="3"/>
<dbReference type="InterPro" id="IPR036390">
    <property type="entry name" value="WH_DNA-bd_sf"/>
</dbReference>
<evidence type="ECO:0000259" key="10">
    <source>
        <dbReference type="Pfam" id="PF12324"/>
    </source>
</evidence>
<evidence type="ECO:0000256" key="7">
    <source>
        <dbReference type="ARBA" id="ARBA00023239"/>
    </source>
</evidence>
<comment type="similarity">
    <text evidence="2">Belongs to the MerB family.</text>
</comment>
<organism evidence="11">
    <name type="scientific">Rhodococcus sp. Mel</name>
    <dbReference type="NCBI Taxonomy" id="1093626"/>
    <lineage>
        <taxon>Bacteria</taxon>
        <taxon>Bacillati</taxon>
        <taxon>Actinomycetota</taxon>
        <taxon>Actinomycetes</taxon>
        <taxon>Mycobacteriales</taxon>
        <taxon>Nocardiaceae</taxon>
        <taxon>Rhodococcus</taxon>
    </lineage>
</organism>
<evidence type="ECO:0000256" key="4">
    <source>
        <dbReference type="ARBA" id="ARBA00018180"/>
    </source>
</evidence>
<keyword evidence="5" id="KW-0475">Mercuric resistance</keyword>
<dbReference type="PRINTS" id="PR01699">
    <property type="entry name" value="ORGNOHGLYASE"/>
</dbReference>
<dbReference type="InterPro" id="IPR053717">
    <property type="entry name" value="MerB_lyase_sf"/>
</dbReference>
<evidence type="ECO:0000256" key="1">
    <source>
        <dbReference type="ARBA" id="ARBA00000165"/>
    </source>
</evidence>
<evidence type="ECO:0000256" key="5">
    <source>
        <dbReference type="ARBA" id="ARBA00022466"/>
    </source>
</evidence>
<evidence type="ECO:0000256" key="8">
    <source>
        <dbReference type="ARBA" id="ARBA00025326"/>
    </source>
</evidence>
<proteinExistence type="inferred from homology"/>
<dbReference type="Pfam" id="PF03243">
    <property type="entry name" value="MerB"/>
    <property type="match status" value="1"/>
</dbReference>
<dbReference type="GO" id="GO:0018836">
    <property type="term" value="F:alkylmercury lyase activity"/>
    <property type="evidence" value="ECO:0007669"/>
    <property type="project" value="UniProtKB-EC"/>
</dbReference>
<comment type="function">
    <text evidence="8">Cleaves the carbon-mercury bond of organomercurials such as phenylmercuric acetate. One product is Hg(2+), which is subsequently detoxified by the mercuric reductase.</text>
</comment>
<dbReference type="InterPro" id="IPR004927">
    <property type="entry name" value="MerB"/>
</dbReference>
<protein>
    <recommendedName>
        <fullName evidence="4">Alkylmercury lyase</fullName>
        <ecNumber evidence="3">4.99.1.2</ecNumber>
    </recommendedName>
    <alternativeName>
        <fullName evidence="9">Organomercurial lyase</fullName>
    </alternativeName>
</protein>
<keyword evidence="11" id="KW-0614">Plasmid</keyword>
<dbReference type="AlphaFoldDB" id="H8ZKX1"/>
<dbReference type="GO" id="GO:0046689">
    <property type="term" value="P:response to mercury ion"/>
    <property type="evidence" value="ECO:0007669"/>
    <property type="project" value="UniProtKB-KW"/>
</dbReference>
<dbReference type="NCBIfam" id="NF033555">
    <property type="entry name" value="lyase_MerB"/>
    <property type="match status" value="1"/>
</dbReference>
<geneLocation type="plasmid" evidence="11">
    <name>pMel2</name>
</geneLocation>
<keyword evidence="6" id="KW-0476">Mercury</keyword>
<dbReference type="SUPFAM" id="SSF160387">
    <property type="entry name" value="NosL/MerB-like"/>
    <property type="match status" value="1"/>
</dbReference>